<keyword evidence="2" id="KW-0342">GTP-binding</keyword>
<keyword evidence="4" id="KW-1185">Reference proteome</keyword>
<keyword evidence="1" id="KW-0547">Nucleotide-binding</keyword>
<name>A0A8D2FUL5_THEGE</name>
<evidence type="ECO:0000256" key="2">
    <source>
        <dbReference type="ARBA" id="ARBA00023134"/>
    </source>
</evidence>
<dbReference type="PRINTS" id="PR00449">
    <property type="entry name" value="RASTRNSFRMNG"/>
</dbReference>
<evidence type="ECO:0008006" key="5">
    <source>
        <dbReference type="Google" id="ProtNLM"/>
    </source>
</evidence>
<reference evidence="3" key="3">
    <citation type="submission" date="2025-09" db="UniProtKB">
        <authorList>
            <consortium name="Ensembl"/>
        </authorList>
    </citation>
    <scope>IDENTIFICATION</scope>
</reference>
<dbReference type="InterPro" id="IPR001806">
    <property type="entry name" value="Small_GTPase"/>
</dbReference>
<reference evidence="3" key="1">
    <citation type="submission" date="2018-05" db="EMBL/GenBank/DDBJ databases">
        <title>Whole genome of Theropithecus gelada.</title>
        <authorList>
            <person name="Chiou K.L."/>
            <person name="Snyder-Mackler N."/>
        </authorList>
    </citation>
    <scope>NUCLEOTIDE SEQUENCE [LARGE SCALE GENOMIC DNA]</scope>
</reference>
<evidence type="ECO:0000313" key="3">
    <source>
        <dbReference type="Ensembl" id="ENSTGEP00000026017.1"/>
    </source>
</evidence>
<dbReference type="AlphaFoldDB" id="A0A8D2FUL5"/>
<proteinExistence type="predicted"/>
<dbReference type="Pfam" id="PF00071">
    <property type="entry name" value="Ras"/>
    <property type="match status" value="1"/>
</dbReference>
<dbReference type="Gene3D" id="3.40.50.300">
    <property type="entry name" value="P-loop containing nucleotide triphosphate hydrolases"/>
    <property type="match status" value="1"/>
</dbReference>
<evidence type="ECO:0000313" key="4">
    <source>
        <dbReference type="Proteomes" id="UP000694411"/>
    </source>
</evidence>
<dbReference type="SMART" id="SM00174">
    <property type="entry name" value="RHO"/>
    <property type="match status" value="1"/>
</dbReference>
<organism evidence="3 4">
    <name type="scientific">Theropithecus gelada</name>
    <name type="common">Gelada baboon</name>
    <dbReference type="NCBI Taxonomy" id="9565"/>
    <lineage>
        <taxon>Eukaryota</taxon>
        <taxon>Metazoa</taxon>
        <taxon>Chordata</taxon>
        <taxon>Craniata</taxon>
        <taxon>Vertebrata</taxon>
        <taxon>Euteleostomi</taxon>
        <taxon>Mammalia</taxon>
        <taxon>Eutheria</taxon>
        <taxon>Euarchontoglires</taxon>
        <taxon>Primates</taxon>
        <taxon>Haplorrhini</taxon>
        <taxon>Catarrhini</taxon>
        <taxon>Cercopithecidae</taxon>
        <taxon>Cercopithecinae</taxon>
        <taxon>Theropithecus</taxon>
    </lineage>
</organism>
<dbReference type="Proteomes" id="UP000694411">
    <property type="component" value="Chromosome 4"/>
</dbReference>
<dbReference type="GO" id="GO:0007264">
    <property type="term" value="P:small GTPase-mediated signal transduction"/>
    <property type="evidence" value="ECO:0007669"/>
    <property type="project" value="InterPro"/>
</dbReference>
<dbReference type="Ensembl" id="ENSTGET00000030971.1">
    <property type="protein sequence ID" value="ENSTGEP00000026017.1"/>
    <property type="gene ID" value="ENSTGEG00000020959.1"/>
</dbReference>
<reference evidence="3" key="2">
    <citation type="submission" date="2025-08" db="UniProtKB">
        <authorList>
            <consortium name="Ensembl"/>
        </authorList>
    </citation>
    <scope>IDENTIFICATION</scope>
</reference>
<dbReference type="InterPro" id="IPR003578">
    <property type="entry name" value="Small_GTPase_Rho"/>
</dbReference>
<dbReference type="GO" id="GO:0003924">
    <property type="term" value="F:GTPase activity"/>
    <property type="evidence" value="ECO:0007669"/>
    <property type="project" value="InterPro"/>
</dbReference>
<accession>A0A8D2FUL5</accession>
<dbReference type="SUPFAM" id="SSF52540">
    <property type="entry name" value="P-loop containing nucleoside triphosphate hydrolases"/>
    <property type="match status" value="1"/>
</dbReference>
<sequence length="90" mass="9965">MAPIQKKLVIVGDGVCGKTCLLIVFSKEQFPEGYAPSGFQDYVARIEVDGKRKTSQRNGHKKSSISVPMCPSSWWGPRTILGMMCTQDRS</sequence>
<evidence type="ECO:0000256" key="1">
    <source>
        <dbReference type="ARBA" id="ARBA00022741"/>
    </source>
</evidence>
<dbReference type="InterPro" id="IPR027417">
    <property type="entry name" value="P-loop_NTPase"/>
</dbReference>
<dbReference type="GO" id="GO:0005525">
    <property type="term" value="F:GTP binding"/>
    <property type="evidence" value="ECO:0007669"/>
    <property type="project" value="UniProtKB-KW"/>
</dbReference>
<protein>
    <recommendedName>
        <fullName evidence="5">Ras homolog family member A</fullName>
    </recommendedName>
</protein>
<dbReference type="PANTHER" id="PTHR24072">
    <property type="entry name" value="RHO FAMILY GTPASE"/>
    <property type="match status" value="1"/>
</dbReference>